<dbReference type="PROSITE" id="PS51216">
    <property type="entry name" value="NEBULIN"/>
    <property type="match status" value="1"/>
</dbReference>
<protein>
    <submittedName>
        <fullName evidence="3">Uncharacterized protein</fullName>
    </submittedName>
</protein>
<dbReference type="PANTHER" id="PTHR11039">
    <property type="entry name" value="NEBULIN"/>
    <property type="match status" value="1"/>
</dbReference>
<dbReference type="Proteomes" id="UP000694720">
    <property type="component" value="Unplaced"/>
</dbReference>
<name>A0A8D1U904_PIG</name>
<dbReference type="GO" id="GO:0030018">
    <property type="term" value="C:Z disc"/>
    <property type="evidence" value="ECO:0007669"/>
    <property type="project" value="InterPro"/>
</dbReference>
<dbReference type="Ensembl" id="ENSSSCT00055045194.1">
    <property type="protein sequence ID" value="ENSSSCP00055036011.1"/>
    <property type="gene ID" value="ENSSSCG00055022910.1"/>
</dbReference>
<keyword evidence="1" id="KW-0677">Repeat</keyword>
<keyword evidence="2" id="KW-0009">Actin-binding</keyword>
<dbReference type="GO" id="GO:0051015">
    <property type="term" value="F:actin filament binding"/>
    <property type="evidence" value="ECO:0007669"/>
    <property type="project" value="InterPro"/>
</dbReference>
<proteinExistence type="predicted"/>
<sequence>LSSSQVKLTLLSINLTLRTTSQNILYKENVGKGTPTPVTPEMQRVKRNQENISSVIYKENLGKATPTPFTPEMERVKRNQENFSSVFQRGFPQTFIF</sequence>
<accession>A0A8D1U904</accession>
<evidence type="ECO:0000256" key="1">
    <source>
        <dbReference type="ARBA" id="ARBA00022737"/>
    </source>
</evidence>
<organism evidence="3 4">
    <name type="scientific">Sus scrofa</name>
    <name type="common">Pig</name>
    <dbReference type="NCBI Taxonomy" id="9823"/>
    <lineage>
        <taxon>Eukaryota</taxon>
        <taxon>Metazoa</taxon>
        <taxon>Chordata</taxon>
        <taxon>Craniata</taxon>
        <taxon>Vertebrata</taxon>
        <taxon>Euteleostomi</taxon>
        <taxon>Mammalia</taxon>
        <taxon>Eutheria</taxon>
        <taxon>Laurasiatheria</taxon>
        <taxon>Artiodactyla</taxon>
        <taxon>Suina</taxon>
        <taxon>Suidae</taxon>
        <taxon>Sus</taxon>
    </lineage>
</organism>
<reference evidence="3" key="1">
    <citation type="submission" date="2025-05" db="UniProtKB">
        <authorList>
            <consortium name="Ensembl"/>
        </authorList>
    </citation>
    <scope>IDENTIFICATION</scope>
</reference>
<dbReference type="Pfam" id="PF00880">
    <property type="entry name" value="Nebulin"/>
    <property type="match status" value="1"/>
</dbReference>
<dbReference type="InterPro" id="IPR055297">
    <property type="entry name" value="NEBU/NEBL"/>
</dbReference>
<dbReference type="AlphaFoldDB" id="A0A8D1U904"/>
<dbReference type="Proteomes" id="UP000694724">
    <property type="component" value="Unplaced"/>
</dbReference>
<dbReference type="SMART" id="SM00227">
    <property type="entry name" value="NEBU"/>
    <property type="match status" value="2"/>
</dbReference>
<evidence type="ECO:0000313" key="4">
    <source>
        <dbReference type="Proteomes" id="UP000694724"/>
    </source>
</evidence>
<evidence type="ECO:0000256" key="2">
    <source>
        <dbReference type="ARBA" id="ARBA00023203"/>
    </source>
</evidence>
<evidence type="ECO:0000313" key="3">
    <source>
        <dbReference type="Ensembl" id="ENSSSCP00055036011.1"/>
    </source>
</evidence>
<dbReference type="PANTHER" id="PTHR11039:SF37">
    <property type="entry name" value="NEBULIN"/>
    <property type="match status" value="1"/>
</dbReference>
<dbReference type="Ensembl" id="ENSSSCT00035044994.1">
    <property type="protein sequence ID" value="ENSSSCP00035018019.1"/>
    <property type="gene ID" value="ENSSSCG00035033929.1"/>
</dbReference>
<dbReference type="InterPro" id="IPR000900">
    <property type="entry name" value="Nebulin_repeat"/>
</dbReference>